<keyword evidence="3" id="KW-1185">Reference proteome</keyword>
<gene>
    <name evidence="2" type="ORF">FA15DRAFT_711835</name>
</gene>
<evidence type="ECO:0000256" key="1">
    <source>
        <dbReference type="SAM" id="MobiDB-lite"/>
    </source>
</evidence>
<evidence type="ECO:0000313" key="2">
    <source>
        <dbReference type="EMBL" id="TFK16426.1"/>
    </source>
</evidence>
<reference evidence="2 3" key="1">
    <citation type="journal article" date="2019" name="Nat. Ecol. Evol.">
        <title>Megaphylogeny resolves global patterns of mushroom evolution.</title>
        <authorList>
            <person name="Varga T."/>
            <person name="Krizsan K."/>
            <person name="Foldi C."/>
            <person name="Dima B."/>
            <person name="Sanchez-Garcia M."/>
            <person name="Sanchez-Ramirez S."/>
            <person name="Szollosi G.J."/>
            <person name="Szarkandi J.G."/>
            <person name="Papp V."/>
            <person name="Albert L."/>
            <person name="Andreopoulos W."/>
            <person name="Angelini C."/>
            <person name="Antonin V."/>
            <person name="Barry K.W."/>
            <person name="Bougher N.L."/>
            <person name="Buchanan P."/>
            <person name="Buyck B."/>
            <person name="Bense V."/>
            <person name="Catcheside P."/>
            <person name="Chovatia M."/>
            <person name="Cooper J."/>
            <person name="Damon W."/>
            <person name="Desjardin D."/>
            <person name="Finy P."/>
            <person name="Geml J."/>
            <person name="Haridas S."/>
            <person name="Hughes K."/>
            <person name="Justo A."/>
            <person name="Karasinski D."/>
            <person name="Kautmanova I."/>
            <person name="Kiss B."/>
            <person name="Kocsube S."/>
            <person name="Kotiranta H."/>
            <person name="LaButti K.M."/>
            <person name="Lechner B.E."/>
            <person name="Liimatainen K."/>
            <person name="Lipzen A."/>
            <person name="Lukacs Z."/>
            <person name="Mihaltcheva S."/>
            <person name="Morgado L.N."/>
            <person name="Niskanen T."/>
            <person name="Noordeloos M.E."/>
            <person name="Ohm R.A."/>
            <person name="Ortiz-Santana B."/>
            <person name="Ovrebo C."/>
            <person name="Racz N."/>
            <person name="Riley R."/>
            <person name="Savchenko A."/>
            <person name="Shiryaev A."/>
            <person name="Soop K."/>
            <person name="Spirin V."/>
            <person name="Szebenyi C."/>
            <person name="Tomsovsky M."/>
            <person name="Tulloss R.E."/>
            <person name="Uehling J."/>
            <person name="Grigoriev I.V."/>
            <person name="Vagvolgyi C."/>
            <person name="Papp T."/>
            <person name="Martin F.M."/>
            <person name="Miettinen O."/>
            <person name="Hibbett D.S."/>
            <person name="Nagy L.G."/>
        </authorList>
    </citation>
    <scope>NUCLEOTIDE SEQUENCE [LARGE SCALE GENOMIC DNA]</scope>
    <source>
        <strain evidence="2 3">CBS 121175</strain>
    </source>
</reference>
<protein>
    <submittedName>
        <fullName evidence="2">Uncharacterized protein</fullName>
    </submittedName>
</protein>
<dbReference type="EMBL" id="ML210819">
    <property type="protein sequence ID" value="TFK16426.1"/>
    <property type="molecule type" value="Genomic_DNA"/>
</dbReference>
<feature type="compositionally biased region" description="Basic and acidic residues" evidence="1">
    <location>
        <begin position="112"/>
        <end position="131"/>
    </location>
</feature>
<sequence length="168" mass="18354">MKLTKRANHNNLNVINPGISKEGGDFCKRVEATGSEALKSCMFLEVILSKRILSSSLMSFWRVLIGASPEISTGNILFRLSPRMRQFREIVDMLTQGVVGREGGTASGQEGGDSKRAGRGDSKRAGREAQAGKRAGSSWRQMACPQRFSQPYLDLCGLDVVTAFSPDR</sequence>
<evidence type="ECO:0000313" key="3">
    <source>
        <dbReference type="Proteomes" id="UP000307440"/>
    </source>
</evidence>
<organism evidence="2 3">
    <name type="scientific">Coprinopsis marcescibilis</name>
    <name type="common">Agaric fungus</name>
    <name type="synonym">Psathyrella marcescibilis</name>
    <dbReference type="NCBI Taxonomy" id="230819"/>
    <lineage>
        <taxon>Eukaryota</taxon>
        <taxon>Fungi</taxon>
        <taxon>Dikarya</taxon>
        <taxon>Basidiomycota</taxon>
        <taxon>Agaricomycotina</taxon>
        <taxon>Agaricomycetes</taxon>
        <taxon>Agaricomycetidae</taxon>
        <taxon>Agaricales</taxon>
        <taxon>Agaricineae</taxon>
        <taxon>Psathyrellaceae</taxon>
        <taxon>Coprinopsis</taxon>
    </lineage>
</organism>
<name>A0A5C3K8P4_COPMA</name>
<dbReference type="AlphaFoldDB" id="A0A5C3K8P4"/>
<accession>A0A5C3K8P4</accession>
<dbReference type="Proteomes" id="UP000307440">
    <property type="component" value="Unassembled WGS sequence"/>
</dbReference>
<proteinExistence type="predicted"/>
<feature type="compositionally biased region" description="Gly residues" evidence="1">
    <location>
        <begin position="101"/>
        <end position="111"/>
    </location>
</feature>
<feature type="region of interest" description="Disordered" evidence="1">
    <location>
        <begin position="101"/>
        <end position="140"/>
    </location>
</feature>